<sequence>MKSETDLINKAEAYFRDELSAEDRERFEQLRENDPAVDQLVVNHFNFMKQLSDYGKRHQLLADLEDIHSEQDIASIRRSVTPNEVIIKKLWAKHRFNLAIAASVALFTLLSTLLYTGTFSPTKSDLVQLSQDFKDKLRMTDREIRSVKSRLNHGPVNPGTYGGTGFALSGNYIATGLHIVKGADSVYIQNSDGESYKGRVVYTDATYDVAILQITDPHFKAFTTLPYFIKKSESGPAEDVFTVGYPRDSQVYGKGYLSASTGYRGDTTQYQVSIDVNPGNSGGPLIDNRGNVIGLIQAKQASMEGAAFATKSSFLLKAIEAIPSDSLTDKLVLSKKNSLSGLSRNEQYNKLKKYVFMVKAYSAKH</sequence>
<gene>
    <name evidence="2" type="ORF">GS398_09090</name>
</gene>
<name>A0A7K1XY49_9SPHI</name>
<dbReference type="RefSeq" id="WP_160906451.1">
    <property type="nucleotide sequence ID" value="NZ_WVHS01000002.1"/>
</dbReference>
<evidence type="ECO:0000313" key="3">
    <source>
        <dbReference type="Proteomes" id="UP000451233"/>
    </source>
</evidence>
<dbReference type="PANTHER" id="PTHR43019">
    <property type="entry name" value="SERINE ENDOPROTEASE DEGS"/>
    <property type="match status" value="1"/>
</dbReference>
<dbReference type="PANTHER" id="PTHR43019:SF46">
    <property type="entry name" value="SERINE PROTEASE"/>
    <property type="match status" value="1"/>
</dbReference>
<feature type="transmembrane region" description="Helical" evidence="1">
    <location>
        <begin position="96"/>
        <end position="115"/>
    </location>
</feature>
<dbReference type="EMBL" id="WVHS01000002">
    <property type="protein sequence ID" value="MXV15456.1"/>
    <property type="molecule type" value="Genomic_DNA"/>
</dbReference>
<dbReference type="InterPro" id="IPR001940">
    <property type="entry name" value="Peptidase_S1C"/>
</dbReference>
<proteinExistence type="predicted"/>
<dbReference type="Proteomes" id="UP000451233">
    <property type="component" value="Unassembled WGS sequence"/>
</dbReference>
<keyword evidence="1" id="KW-0472">Membrane</keyword>
<dbReference type="Gene3D" id="2.40.10.10">
    <property type="entry name" value="Trypsin-like serine proteases"/>
    <property type="match status" value="2"/>
</dbReference>
<keyword evidence="1" id="KW-0812">Transmembrane</keyword>
<protein>
    <submittedName>
        <fullName evidence="2">Trypsin-like serine protease</fullName>
    </submittedName>
</protein>
<dbReference type="PRINTS" id="PR00834">
    <property type="entry name" value="PROTEASES2C"/>
</dbReference>
<dbReference type="InterPro" id="IPR043504">
    <property type="entry name" value="Peptidase_S1_PA_chymotrypsin"/>
</dbReference>
<evidence type="ECO:0000256" key="1">
    <source>
        <dbReference type="SAM" id="Phobius"/>
    </source>
</evidence>
<organism evidence="2 3">
    <name type="scientific">Hufsiella ginkgonis</name>
    <dbReference type="NCBI Taxonomy" id="2695274"/>
    <lineage>
        <taxon>Bacteria</taxon>
        <taxon>Pseudomonadati</taxon>
        <taxon>Bacteroidota</taxon>
        <taxon>Sphingobacteriia</taxon>
        <taxon>Sphingobacteriales</taxon>
        <taxon>Sphingobacteriaceae</taxon>
        <taxon>Hufsiella</taxon>
    </lineage>
</organism>
<dbReference type="InterPro" id="IPR009003">
    <property type="entry name" value="Peptidase_S1_PA"/>
</dbReference>
<keyword evidence="3" id="KW-1185">Reference proteome</keyword>
<keyword evidence="2" id="KW-0645">Protease</keyword>
<keyword evidence="2" id="KW-0378">Hydrolase</keyword>
<evidence type="ECO:0000313" key="2">
    <source>
        <dbReference type="EMBL" id="MXV15456.1"/>
    </source>
</evidence>
<accession>A0A7K1XY49</accession>
<dbReference type="SUPFAM" id="SSF50494">
    <property type="entry name" value="Trypsin-like serine proteases"/>
    <property type="match status" value="1"/>
</dbReference>
<keyword evidence="1" id="KW-1133">Transmembrane helix</keyword>
<reference evidence="2 3" key="1">
    <citation type="submission" date="2019-11" db="EMBL/GenBank/DDBJ databases">
        <title>Pedobacter sp. HMF7056 Genome sequencing and assembly.</title>
        <authorList>
            <person name="Kang H."/>
            <person name="Kim H."/>
            <person name="Joh K."/>
        </authorList>
    </citation>
    <scope>NUCLEOTIDE SEQUENCE [LARGE SCALE GENOMIC DNA]</scope>
    <source>
        <strain evidence="2 3">HMF7056</strain>
    </source>
</reference>
<dbReference type="AlphaFoldDB" id="A0A7K1XY49"/>
<dbReference type="GO" id="GO:0006508">
    <property type="term" value="P:proteolysis"/>
    <property type="evidence" value="ECO:0007669"/>
    <property type="project" value="UniProtKB-KW"/>
</dbReference>
<dbReference type="GO" id="GO:0004252">
    <property type="term" value="F:serine-type endopeptidase activity"/>
    <property type="evidence" value="ECO:0007669"/>
    <property type="project" value="InterPro"/>
</dbReference>
<comment type="caution">
    <text evidence="2">The sequence shown here is derived from an EMBL/GenBank/DDBJ whole genome shotgun (WGS) entry which is preliminary data.</text>
</comment>
<dbReference type="Pfam" id="PF13365">
    <property type="entry name" value="Trypsin_2"/>
    <property type="match status" value="1"/>
</dbReference>